<evidence type="ECO:0000313" key="2">
    <source>
        <dbReference type="Proteomes" id="UP000509241"/>
    </source>
</evidence>
<proteinExistence type="predicted"/>
<organism evidence="1 2">
    <name type="scientific">Natrinema halophilum</name>
    <dbReference type="NCBI Taxonomy" id="1699371"/>
    <lineage>
        <taxon>Archaea</taxon>
        <taxon>Methanobacteriati</taxon>
        <taxon>Methanobacteriota</taxon>
        <taxon>Stenosarchaea group</taxon>
        <taxon>Halobacteria</taxon>
        <taxon>Halobacteriales</taxon>
        <taxon>Natrialbaceae</taxon>
        <taxon>Natrinema</taxon>
    </lineage>
</organism>
<dbReference type="RefSeq" id="WP_179261998.1">
    <property type="nucleotide sequence ID" value="NZ_CP058601.1"/>
</dbReference>
<protein>
    <submittedName>
        <fullName evidence="1">Uncharacterized protein</fullName>
    </submittedName>
</protein>
<name>A0A7D5KE71_9EURY</name>
<sequence length="69" mass="8163">MAHDLIHDEEWILEDHRRWRIEYDVPRGSQQPRSGHTVLQQFNRQTFDRSALVAFLAHPGLSLSLLRSQ</sequence>
<evidence type="ECO:0000313" key="1">
    <source>
        <dbReference type="EMBL" id="QLG49956.1"/>
    </source>
</evidence>
<keyword evidence="2" id="KW-1185">Reference proteome</keyword>
<reference evidence="1 2" key="1">
    <citation type="submission" date="2020-07" db="EMBL/GenBank/DDBJ databases">
        <authorList>
            <person name="Cui H."/>
        </authorList>
    </citation>
    <scope>NUCLEOTIDE SEQUENCE [LARGE SCALE GENOMIC DNA]</scope>
    <source>
        <strain evidence="1 2">YPL8</strain>
    </source>
</reference>
<dbReference type="EMBL" id="CP058601">
    <property type="protein sequence ID" value="QLG49956.1"/>
    <property type="molecule type" value="Genomic_DNA"/>
</dbReference>
<dbReference type="AlphaFoldDB" id="A0A7D5KE71"/>
<dbReference type="Proteomes" id="UP000509241">
    <property type="component" value="Chromosome"/>
</dbReference>
<gene>
    <name evidence="1" type="ORF">HYG82_14390</name>
</gene>
<dbReference type="GeneID" id="56034503"/>
<dbReference type="KEGG" id="haly:HYG82_14390"/>
<accession>A0A7D5KE71</accession>